<proteinExistence type="inferred from homology"/>
<sequence>MKAAFWQVDAFAEKRFAGNPAAVMLLPHWPEDGLMQQVAAENNLSETAFIVREPAGWRIRWFTPKVEVDLCGHATLAAGWVVLNHLEQGEQVVFASKSGALPVERQDQRLVLDFPAMPPRSTIFPDGIEAVLAKPVREVLSTSDHLLCVLDSADAVRSLVPNMAAVAGLNKRALIVTAPGDRDQGGDCDFVSRFFAPRKGVIEDPVTGSAHCVLTPFWAKRLGQDAMVARQLSARGGILWVEQAGPRVRIAGHVVPYVNGAAEI</sequence>
<name>A0ABS5ICL0_9PROT</name>
<evidence type="ECO:0000256" key="2">
    <source>
        <dbReference type="ARBA" id="ARBA00023235"/>
    </source>
</evidence>
<dbReference type="EMBL" id="JAGTUF010000008">
    <property type="protein sequence ID" value="MBR9972160.1"/>
    <property type="molecule type" value="Genomic_DNA"/>
</dbReference>
<evidence type="ECO:0000313" key="3">
    <source>
        <dbReference type="EMBL" id="MBR9972160.1"/>
    </source>
</evidence>
<comment type="caution">
    <text evidence="3">The sequence shown here is derived from an EMBL/GenBank/DDBJ whole genome shotgun (WGS) entry which is preliminary data.</text>
</comment>
<organism evidence="3 4">
    <name type="scientific">Magnetospirillum sulfuroxidans</name>
    <dbReference type="NCBI Taxonomy" id="611300"/>
    <lineage>
        <taxon>Bacteria</taxon>
        <taxon>Pseudomonadati</taxon>
        <taxon>Pseudomonadota</taxon>
        <taxon>Alphaproteobacteria</taxon>
        <taxon>Rhodospirillales</taxon>
        <taxon>Rhodospirillaceae</taxon>
        <taxon>Magnetospirillum</taxon>
    </lineage>
</organism>
<gene>
    <name evidence="3" type="ORF">KEC16_10600</name>
</gene>
<dbReference type="PANTHER" id="PTHR13774:SF17">
    <property type="entry name" value="PHENAZINE BIOSYNTHESIS-LIKE DOMAIN-CONTAINING PROTEIN"/>
    <property type="match status" value="1"/>
</dbReference>
<evidence type="ECO:0000313" key="4">
    <source>
        <dbReference type="Proteomes" id="UP000680714"/>
    </source>
</evidence>
<keyword evidence="4" id="KW-1185">Reference proteome</keyword>
<dbReference type="Gene3D" id="3.10.310.10">
    <property type="entry name" value="Diaminopimelate Epimerase, Chain A, domain 1"/>
    <property type="match status" value="2"/>
</dbReference>
<dbReference type="PIRSF" id="PIRSF016184">
    <property type="entry name" value="PhzC_PhzF"/>
    <property type="match status" value="1"/>
</dbReference>
<dbReference type="PANTHER" id="PTHR13774">
    <property type="entry name" value="PHENAZINE BIOSYNTHESIS PROTEIN"/>
    <property type="match status" value="1"/>
</dbReference>
<evidence type="ECO:0000256" key="1">
    <source>
        <dbReference type="ARBA" id="ARBA00008270"/>
    </source>
</evidence>
<comment type="similarity">
    <text evidence="1">Belongs to the PhzF family.</text>
</comment>
<dbReference type="InterPro" id="IPR003719">
    <property type="entry name" value="Phenazine_PhzF-like"/>
</dbReference>
<dbReference type="Pfam" id="PF02567">
    <property type="entry name" value="PhzC-PhzF"/>
    <property type="match status" value="1"/>
</dbReference>
<dbReference type="NCBIfam" id="TIGR00654">
    <property type="entry name" value="PhzF_family"/>
    <property type="match status" value="1"/>
</dbReference>
<reference evidence="3 4" key="1">
    <citation type="submission" date="2021-04" db="EMBL/GenBank/DDBJ databases">
        <title>Magnetospirillum sulfuroxidans sp. nov., a facultative chemolithoautotrophic sulfur-oxidizing alphaproteobacterium isolated from freshwater sediment and proposals for Paramagetospirillum gen. nov., and Magnetospirillaceae fam. nov.</title>
        <authorList>
            <person name="Koziaeva V."/>
            <person name="Geelhoed J.S."/>
            <person name="Sorokin D.Y."/>
            <person name="Grouzdev D.S."/>
        </authorList>
    </citation>
    <scope>NUCLEOTIDE SEQUENCE [LARGE SCALE GENOMIC DNA]</scope>
    <source>
        <strain evidence="3 4">J10</strain>
    </source>
</reference>
<dbReference type="Proteomes" id="UP000680714">
    <property type="component" value="Unassembled WGS sequence"/>
</dbReference>
<dbReference type="RefSeq" id="WP_211548632.1">
    <property type="nucleotide sequence ID" value="NZ_JAGTUF010000008.1"/>
</dbReference>
<dbReference type="SUPFAM" id="SSF54506">
    <property type="entry name" value="Diaminopimelate epimerase-like"/>
    <property type="match status" value="1"/>
</dbReference>
<protein>
    <submittedName>
        <fullName evidence="3">PhzF family phenazine biosynthesis protein</fullName>
    </submittedName>
</protein>
<accession>A0ABS5ICL0</accession>
<keyword evidence="2" id="KW-0413">Isomerase</keyword>